<dbReference type="PROSITE" id="PS51996">
    <property type="entry name" value="TR_MART"/>
    <property type="match status" value="1"/>
</dbReference>
<dbReference type="GO" id="GO:0016779">
    <property type="term" value="F:nucleotidyltransferase activity"/>
    <property type="evidence" value="ECO:0007669"/>
    <property type="project" value="UniProtKB-KW"/>
</dbReference>
<dbReference type="GO" id="GO:0005737">
    <property type="term" value="C:cytoplasm"/>
    <property type="evidence" value="ECO:0007669"/>
    <property type="project" value="TreeGrafter"/>
</dbReference>
<evidence type="ECO:0000256" key="1">
    <source>
        <dbReference type="ARBA" id="ARBA00001936"/>
    </source>
</evidence>
<dbReference type="EC" id="2.4.2.31" evidence="16"/>
<dbReference type="InterPro" id="IPR032675">
    <property type="entry name" value="LRR_dom_sf"/>
</dbReference>
<sequence>MSLSFQINPRFLLDNVHETKQNFQPIYCYEQEPLVSLEEACEPLENMLGTELQLYINVAKLNSKEPKQGLTQDESASIYLYTMEWNQSQNSLYVFLNQALCANDKNQLEPWYKYLKLLFTALFKLPYTEQHTIWRGVAKDVTEYYQEGDELTWRSLTSATSSIDVLQSPMYLGREKVQTIFVIETKYGKSIQAHSHLVNDNEILLLPGIVLKVIESSKQTDGIHIIHLRDVESFDSLILNPISQLNQYRNPRLEEVIRASETRSKLSLESMNLNDQDMEIVVKLGIVEKQCMILNLTDNAITSVGTSILSQVFLDNQTFKSLILDGNRILDAGVEFIARGLANANLCFRSLYLDSVGMSDTSCEYLAEMIRRNHGIIYLWLNNNEISDRGVQVLFETIKSCDCGIVMITLSGNTLITDASVDIICSAMFENRAFHQIHICNCGLSTAGKERLQVAAQQTSFILYFNKFKAIQNQKACFYLCRISQQVIKQLLPKNSANLSSLSDKATSTSKKSFKLISWNIDAFDTRNPKIFNERINGVRKTDAIFFQEVIPTSLDILKTHLCDYDFYVISKTIFTRRDVFQIQNHSVLSYPWTTMNRNLLTVNGIYRNSIEIDLMTSHLESCDSAVKERIQQLKFCFQKMMNAPKNRIVLFDGDLNLHDHELQQAGNIPAGIYDLWVEMGKKEEYTYTWDMQTNTNLNLSFPRNGFLPRHRFDRLYFRPATTSTIDFKPISFKLQGREMIQPIQRFCSDHWAIQVEFQL</sequence>
<evidence type="ECO:0000256" key="8">
    <source>
        <dbReference type="ARBA" id="ARBA00022722"/>
    </source>
</evidence>
<evidence type="ECO:0000256" key="10">
    <source>
        <dbReference type="ARBA" id="ARBA00022763"/>
    </source>
</evidence>
<dbReference type="GO" id="GO:0046872">
    <property type="term" value="F:metal ion binding"/>
    <property type="evidence" value="ECO:0007669"/>
    <property type="project" value="UniProtKB-KW"/>
</dbReference>
<evidence type="ECO:0000256" key="6">
    <source>
        <dbReference type="ARBA" id="ARBA00022679"/>
    </source>
</evidence>
<comment type="cofactor">
    <cofactor evidence="1">
        <name>Mn(2+)</name>
        <dbReference type="ChEBI" id="CHEBI:29035"/>
    </cofactor>
</comment>
<keyword evidence="7" id="KW-0548">Nucleotidyltransferase</keyword>
<dbReference type="InterPro" id="IPR001611">
    <property type="entry name" value="Leu-rich_rpt"/>
</dbReference>
<dbReference type="Gene3D" id="3.90.176.10">
    <property type="entry name" value="Toxin ADP-ribosyltransferase, Chain A, domain 1"/>
    <property type="match status" value="1"/>
</dbReference>
<evidence type="ECO:0000313" key="18">
    <source>
        <dbReference type="Proteomes" id="UP000663881"/>
    </source>
</evidence>
<reference evidence="17" key="1">
    <citation type="submission" date="2021-02" db="EMBL/GenBank/DDBJ databases">
        <authorList>
            <person name="Nowell W R."/>
        </authorList>
    </citation>
    <scope>NUCLEOTIDE SEQUENCE</scope>
</reference>
<comment type="cofactor">
    <cofactor evidence="2">
        <name>Mg(2+)</name>
        <dbReference type="ChEBI" id="CHEBI:18420"/>
    </cofactor>
</comment>
<keyword evidence="9" id="KW-0479">Metal-binding</keyword>
<evidence type="ECO:0000256" key="4">
    <source>
        <dbReference type="ARBA" id="ARBA00009558"/>
    </source>
</evidence>
<dbReference type="InterPro" id="IPR051547">
    <property type="entry name" value="TDP2-like"/>
</dbReference>
<keyword evidence="8" id="KW-0540">Nuclease</keyword>
<keyword evidence="10" id="KW-0227">DNA damage</keyword>
<accession>A0A818VJX7</accession>
<evidence type="ECO:0000256" key="16">
    <source>
        <dbReference type="RuleBase" id="RU361228"/>
    </source>
</evidence>
<evidence type="ECO:0000256" key="14">
    <source>
        <dbReference type="ARBA" id="ARBA00023242"/>
    </source>
</evidence>
<gene>
    <name evidence="17" type="ORF">OKA104_LOCUS13311</name>
</gene>
<evidence type="ECO:0000256" key="12">
    <source>
        <dbReference type="ARBA" id="ARBA00022842"/>
    </source>
</evidence>
<dbReference type="EMBL" id="CAJOAY010000668">
    <property type="protein sequence ID" value="CAF3712893.1"/>
    <property type="molecule type" value="Genomic_DNA"/>
</dbReference>
<evidence type="ECO:0000313" key="17">
    <source>
        <dbReference type="EMBL" id="CAF3712893.1"/>
    </source>
</evidence>
<dbReference type="Pfam" id="PF01129">
    <property type="entry name" value="ART"/>
    <property type="match status" value="1"/>
</dbReference>
<keyword evidence="12" id="KW-0460">Magnesium</keyword>
<dbReference type="PANTHER" id="PTHR15822:SF4">
    <property type="entry name" value="TYROSYL-DNA PHOSPHODIESTERASE 2"/>
    <property type="match status" value="1"/>
</dbReference>
<dbReference type="InterPro" id="IPR036691">
    <property type="entry name" value="Endo/exonu/phosph_ase_sf"/>
</dbReference>
<dbReference type="Gene3D" id="3.80.10.10">
    <property type="entry name" value="Ribonuclease Inhibitor"/>
    <property type="match status" value="1"/>
</dbReference>
<dbReference type="CDD" id="cd09080">
    <property type="entry name" value="TDP2"/>
    <property type="match status" value="1"/>
</dbReference>
<keyword evidence="16" id="KW-0520">NAD</keyword>
<evidence type="ECO:0000256" key="7">
    <source>
        <dbReference type="ARBA" id="ARBA00022695"/>
    </source>
</evidence>
<dbReference type="GO" id="GO:0004518">
    <property type="term" value="F:nuclease activity"/>
    <property type="evidence" value="ECO:0007669"/>
    <property type="project" value="UniProtKB-KW"/>
</dbReference>
<evidence type="ECO:0000256" key="11">
    <source>
        <dbReference type="ARBA" id="ARBA00022801"/>
    </source>
</evidence>
<dbReference type="AlphaFoldDB" id="A0A818VJX7"/>
<dbReference type="SMART" id="SM00368">
    <property type="entry name" value="LRR_RI"/>
    <property type="match status" value="3"/>
</dbReference>
<keyword evidence="5 16" id="KW-0328">Glycosyltransferase</keyword>
<dbReference type="SUPFAM" id="SSF56219">
    <property type="entry name" value="DNase I-like"/>
    <property type="match status" value="1"/>
</dbReference>
<dbReference type="GO" id="GO:0106274">
    <property type="term" value="F:NAD+-protein-arginine ADP-ribosyltransferase activity"/>
    <property type="evidence" value="ECO:0007669"/>
    <property type="project" value="UniProtKB-EC"/>
</dbReference>
<organism evidence="17 18">
    <name type="scientific">Adineta steineri</name>
    <dbReference type="NCBI Taxonomy" id="433720"/>
    <lineage>
        <taxon>Eukaryota</taxon>
        <taxon>Metazoa</taxon>
        <taxon>Spiralia</taxon>
        <taxon>Gnathifera</taxon>
        <taxon>Rotifera</taxon>
        <taxon>Eurotatoria</taxon>
        <taxon>Bdelloidea</taxon>
        <taxon>Adinetida</taxon>
        <taxon>Adinetidae</taxon>
        <taxon>Adineta</taxon>
    </lineage>
</organism>
<keyword evidence="16" id="KW-0521">NADP</keyword>
<dbReference type="Gene3D" id="3.60.10.10">
    <property type="entry name" value="Endonuclease/exonuclease/phosphatase"/>
    <property type="match status" value="1"/>
</dbReference>
<evidence type="ECO:0000256" key="3">
    <source>
        <dbReference type="ARBA" id="ARBA00004123"/>
    </source>
</evidence>
<dbReference type="GO" id="GO:0070260">
    <property type="term" value="F:5'-tyrosyl-DNA phosphodiesterase activity"/>
    <property type="evidence" value="ECO:0007669"/>
    <property type="project" value="TreeGrafter"/>
</dbReference>
<comment type="catalytic activity">
    <reaction evidence="15 16">
        <text>L-arginyl-[protein] + NAD(+) = N(omega)-(ADP-D-ribosyl)-L-arginyl-[protein] + nicotinamide + H(+)</text>
        <dbReference type="Rhea" id="RHEA:19149"/>
        <dbReference type="Rhea" id="RHEA-COMP:10532"/>
        <dbReference type="Rhea" id="RHEA-COMP:15087"/>
        <dbReference type="ChEBI" id="CHEBI:15378"/>
        <dbReference type="ChEBI" id="CHEBI:17154"/>
        <dbReference type="ChEBI" id="CHEBI:29965"/>
        <dbReference type="ChEBI" id="CHEBI:57540"/>
        <dbReference type="ChEBI" id="CHEBI:142554"/>
        <dbReference type="EC" id="2.4.2.31"/>
    </reaction>
</comment>
<dbReference type="GO" id="GO:0016605">
    <property type="term" value="C:PML body"/>
    <property type="evidence" value="ECO:0007669"/>
    <property type="project" value="TreeGrafter"/>
</dbReference>
<dbReference type="InterPro" id="IPR000768">
    <property type="entry name" value="ART"/>
</dbReference>
<keyword evidence="14" id="KW-0539">Nucleus</keyword>
<dbReference type="GO" id="GO:0003697">
    <property type="term" value="F:single-stranded DNA binding"/>
    <property type="evidence" value="ECO:0007669"/>
    <property type="project" value="TreeGrafter"/>
</dbReference>
<dbReference type="PANTHER" id="PTHR15822">
    <property type="entry name" value="TRAF AND TNF RECEPTOR-ASSOCIATED PROTEIN"/>
    <property type="match status" value="1"/>
</dbReference>
<comment type="caution">
    <text evidence="17">The sequence shown here is derived from an EMBL/GenBank/DDBJ whole genome shotgun (WGS) entry which is preliminary data.</text>
</comment>
<dbReference type="Proteomes" id="UP000663881">
    <property type="component" value="Unassembled WGS sequence"/>
</dbReference>
<comment type="subcellular location">
    <subcellularLocation>
        <location evidence="3">Nucleus</location>
    </subcellularLocation>
</comment>
<protein>
    <recommendedName>
        <fullName evidence="16">NAD(P)(+)--arginine ADP-ribosyltransferase</fullName>
        <ecNumber evidence="16">2.4.2.31</ecNumber>
    </recommendedName>
    <alternativeName>
        <fullName evidence="16">Mono(ADP-ribosyl)transferase</fullName>
    </alternativeName>
</protein>
<keyword evidence="11" id="KW-0378">Hydrolase</keyword>
<name>A0A818VJX7_9BILA</name>
<comment type="similarity">
    <text evidence="4 16">Belongs to the Arg-specific ADP-ribosyltransferase family.</text>
</comment>
<evidence type="ECO:0000256" key="2">
    <source>
        <dbReference type="ARBA" id="ARBA00001946"/>
    </source>
</evidence>
<keyword evidence="6 16" id="KW-0808">Transferase</keyword>
<dbReference type="SUPFAM" id="SSF52047">
    <property type="entry name" value="RNI-like"/>
    <property type="match status" value="1"/>
</dbReference>
<proteinExistence type="inferred from homology"/>
<evidence type="ECO:0000256" key="5">
    <source>
        <dbReference type="ARBA" id="ARBA00022676"/>
    </source>
</evidence>
<dbReference type="Pfam" id="PF13516">
    <property type="entry name" value="LRR_6"/>
    <property type="match status" value="1"/>
</dbReference>
<evidence type="ECO:0000256" key="15">
    <source>
        <dbReference type="ARBA" id="ARBA00047597"/>
    </source>
</evidence>
<dbReference type="SUPFAM" id="SSF56399">
    <property type="entry name" value="ADP-ribosylation"/>
    <property type="match status" value="1"/>
</dbReference>
<evidence type="ECO:0000256" key="9">
    <source>
        <dbReference type="ARBA" id="ARBA00022723"/>
    </source>
</evidence>
<evidence type="ECO:0000256" key="13">
    <source>
        <dbReference type="ARBA" id="ARBA00023204"/>
    </source>
</evidence>
<keyword evidence="13" id="KW-0234">DNA repair</keyword>
<dbReference type="GO" id="GO:0006302">
    <property type="term" value="P:double-strand break repair"/>
    <property type="evidence" value="ECO:0007669"/>
    <property type="project" value="TreeGrafter"/>
</dbReference>